<organism evidence="2 3">
    <name type="scientific">Gemella haemolysans ATCC 10379</name>
    <dbReference type="NCBI Taxonomy" id="546270"/>
    <lineage>
        <taxon>Bacteria</taxon>
        <taxon>Bacillati</taxon>
        <taxon>Bacillota</taxon>
        <taxon>Bacilli</taxon>
        <taxon>Bacillales</taxon>
        <taxon>Gemellaceae</taxon>
        <taxon>Gemella</taxon>
    </lineage>
</organism>
<evidence type="ECO:0000313" key="2">
    <source>
        <dbReference type="EMBL" id="EER68482.1"/>
    </source>
</evidence>
<sequence length="206" mass="24062">MEIIGYLISLILLYGLIYSTLRLSNFITDYLTNKYYKNSVQNTSLNKQKITLKSIEQSKNYYNFLISFTIKNLIQNNVNHSNIVELFKLLRISSLSSSFSTVLNKYTISDLNILKYKLKEDLKNNKPLFENKLAKIILTAITSEKFIPKFTDLLTNSRYGILGITAIIFIINEYIKRKKEILLKHEYVISEIDRIIQLKSKINKKS</sequence>
<feature type="transmembrane region" description="Helical" evidence="1">
    <location>
        <begin position="7"/>
        <end position="27"/>
    </location>
</feature>
<dbReference type="EMBL" id="ACDZ02000009">
    <property type="protein sequence ID" value="EER68482.1"/>
    <property type="molecule type" value="Genomic_DNA"/>
</dbReference>
<evidence type="ECO:0000256" key="1">
    <source>
        <dbReference type="SAM" id="Phobius"/>
    </source>
</evidence>
<keyword evidence="1" id="KW-0472">Membrane</keyword>
<dbReference type="GeneID" id="93288659"/>
<gene>
    <name evidence="2" type="ORF">GEMHA0001_1115</name>
</gene>
<evidence type="ECO:0000313" key="3">
    <source>
        <dbReference type="Proteomes" id="UP000006004"/>
    </source>
</evidence>
<dbReference type="RefSeq" id="WP_003144576.1">
    <property type="nucleotide sequence ID" value="NZ_ACDZ02000009.1"/>
</dbReference>
<reference evidence="2" key="2">
    <citation type="submission" date="2009-06" db="EMBL/GenBank/DDBJ databases">
        <authorList>
            <person name="Sebastian Y."/>
            <person name="Madupu R."/>
            <person name="Durkin A.S."/>
            <person name="Torralba M."/>
            <person name="Methe B."/>
            <person name="Sutton G.G."/>
            <person name="Strausberg R.L."/>
            <person name="Nelson K.E."/>
        </authorList>
    </citation>
    <scope>NUCLEOTIDE SEQUENCE [LARGE SCALE GENOMIC DNA]</scope>
    <source>
        <strain evidence="2">ATCC 10379</strain>
    </source>
</reference>
<name>C5NWH5_9BACL</name>
<proteinExistence type="predicted"/>
<keyword evidence="1" id="KW-1133">Transmembrane helix</keyword>
<keyword evidence="1" id="KW-0812">Transmembrane</keyword>
<accession>C5NWH5</accession>
<dbReference type="AlphaFoldDB" id="C5NWH5"/>
<protein>
    <submittedName>
        <fullName evidence="2">Uncharacterized protein</fullName>
    </submittedName>
</protein>
<dbReference type="Proteomes" id="UP000006004">
    <property type="component" value="Unassembled WGS sequence"/>
</dbReference>
<comment type="caution">
    <text evidence="2">The sequence shown here is derived from an EMBL/GenBank/DDBJ whole genome shotgun (WGS) entry which is preliminary data.</text>
</comment>
<keyword evidence="3" id="KW-1185">Reference proteome</keyword>
<reference evidence="2" key="1">
    <citation type="submission" date="2009-01" db="EMBL/GenBank/DDBJ databases">
        <authorList>
            <person name="Fulton L."/>
            <person name="Clifton S."/>
            <person name="Chinwalla A.T."/>
            <person name="Mitreva M."/>
            <person name="Sodergren E."/>
            <person name="Weinstock G."/>
            <person name="Clifton S."/>
            <person name="Dooling D.J."/>
            <person name="Fulton B."/>
            <person name="Minx P."/>
            <person name="Pepin K.H."/>
            <person name="Johnson M."/>
            <person name="Bhonagiri V."/>
            <person name="Nash W.E."/>
            <person name="Mardis E.R."/>
            <person name="Wilson R.K."/>
        </authorList>
    </citation>
    <scope>NUCLEOTIDE SEQUENCE [LARGE SCALE GENOMIC DNA]</scope>
    <source>
        <strain evidence="2">ATCC 10379</strain>
    </source>
</reference>